<dbReference type="RefSeq" id="WP_223579959.1">
    <property type="nucleotide sequence ID" value="NZ_BAABFU010000003.1"/>
</dbReference>
<dbReference type="InterPro" id="IPR029063">
    <property type="entry name" value="SAM-dependent_MTases_sf"/>
</dbReference>
<reference evidence="12" key="1">
    <citation type="journal article" date="2019" name="Int. J. Syst. Evol. Microbiol.">
        <title>The Global Catalogue of Microorganisms (GCM) 10K type strain sequencing project: providing services to taxonomists for standard genome sequencing and annotation.</title>
        <authorList>
            <consortium name="The Broad Institute Genomics Platform"/>
            <consortium name="The Broad Institute Genome Sequencing Center for Infectious Disease"/>
            <person name="Wu L."/>
            <person name="Ma J."/>
        </authorList>
    </citation>
    <scope>NUCLEOTIDE SEQUENCE [LARGE SCALE GENOMIC DNA]</scope>
    <source>
        <strain evidence="12">JCM 17727</strain>
    </source>
</reference>
<evidence type="ECO:0000256" key="6">
    <source>
        <dbReference type="ARBA" id="ARBA00022747"/>
    </source>
</evidence>
<name>A0ABP8I503_9GAMM</name>
<evidence type="ECO:0000256" key="3">
    <source>
        <dbReference type="ARBA" id="ARBA00022603"/>
    </source>
</evidence>
<dbReference type="PANTHER" id="PTHR42933">
    <property type="entry name" value="SLR6095 PROTEIN"/>
    <property type="match status" value="1"/>
</dbReference>
<evidence type="ECO:0000313" key="12">
    <source>
        <dbReference type="Proteomes" id="UP001501294"/>
    </source>
</evidence>
<dbReference type="NCBIfam" id="TIGR00497">
    <property type="entry name" value="hsdM"/>
    <property type="match status" value="1"/>
</dbReference>
<sequence length="582" mass="66214">MTEKIDQNDINKTLWNICDTFRGTVSADTYKDFILTMLFLKYISDVWQDHYDEYKKEYGDNPEVIEELMKSERFVLPKGCSFYDLYEQRHEIGNGERIDKALHKIEEENGKKLRDASKSVFQDISYNTDKLGDAKQKNSILRHLLEDFAKPEMNLKPSRVGNLDVIGNSYEYLIGKFAAQGGKKAGEFYTPPEVSDLMSRILAPKEGESICDPACGSGSLLLKCSNWIKKHYNSKRYELYGQEAIGSTWSLAKMNMFLHGEDNHKIEWGDTLRSPKLLNKDGNLKLFDVVTANPPFSLDKWGHDEAENDPHGRFRRGVPPKTKGDYAFITHMIETLKPNSNGSKGGRMGVVVPHGVLFRSSSEGKIRTQLIKENLLDAVIGLPEKLFYGTGIPAAILIFRKDRKDHKENNRVLFIDASKHFKAGKNQNQLTEDDISRVVQTYRKYRELLGAEDGNDPIGMDSTTESSKELTEKFNEAMNDEGFNSETNTGVLVDKYAYIATLKEIEENDYNLNIPRYVDTFEEEEEIDLMAVREERLKLNQELNQLESEMEKYLKELGYDVPGSISDARGKTTEAAGDGGSK</sequence>
<evidence type="ECO:0000259" key="9">
    <source>
        <dbReference type="Pfam" id="PF02384"/>
    </source>
</evidence>
<dbReference type="InterPro" id="IPR022749">
    <property type="entry name" value="D12N6_MeTrfase_N"/>
</dbReference>
<dbReference type="SUPFAM" id="SSF53335">
    <property type="entry name" value="S-adenosyl-L-methionine-dependent methyltransferases"/>
    <property type="match status" value="1"/>
</dbReference>
<dbReference type="EMBL" id="BAABFU010000003">
    <property type="protein sequence ID" value="GAA4351516.1"/>
    <property type="molecule type" value="Genomic_DNA"/>
</dbReference>
<feature type="domain" description="DNA methylase adenine-specific" evidence="9">
    <location>
        <begin position="164"/>
        <end position="525"/>
    </location>
</feature>
<comment type="similarity">
    <text evidence="1">Belongs to the N(4)/N(6)-methyltransferase family.</text>
</comment>
<dbReference type="EC" id="2.1.1.72" evidence="2"/>
<dbReference type="Gene3D" id="3.40.50.150">
    <property type="entry name" value="Vaccinia Virus protein VP39"/>
    <property type="match status" value="1"/>
</dbReference>
<evidence type="ECO:0000259" key="10">
    <source>
        <dbReference type="Pfam" id="PF12161"/>
    </source>
</evidence>
<evidence type="ECO:0000256" key="5">
    <source>
        <dbReference type="ARBA" id="ARBA00022691"/>
    </source>
</evidence>
<evidence type="ECO:0000256" key="8">
    <source>
        <dbReference type="SAM" id="Coils"/>
    </source>
</evidence>
<evidence type="ECO:0000256" key="7">
    <source>
        <dbReference type="ARBA" id="ARBA00047942"/>
    </source>
</evidence>
<evidence type="ECO:0000256" key="2">
    <source>
        <dbReference type="ARBA" id="ARBA00011900"/>
    </source>
</evidence>
<feature type="coiled-coil region" evidence="8">
    <location>
        <begin position="522"/>
        <end position="556"/>
    </location>
</feature>
<keyword evidence="8" id="KW-0175">Coiled coil</keyword>
<dbReference type="PANTHER" id="PTHR42933:SF3">
    <property type="entry name" value="TYPE I RESTRICTION ENZYME MJAVIII METHYLASE SUBUNIT"/>
    <property type="match status" value="1"/>
</dbReference>
<dbReference type="Gene3D" id="1.20.1260.30">
    <property type="match status" value="1"/>
</dbReference>
<dbReference type="PRINTS" id="PR00507">
    <property type="entry name" value="N12N6MTFRASE"/>
</dbReference>
<dbReference type="InterPro" id="IPR038333">
    <property type="entry name" value="T1MK-like_N_sf"/>
</dbReference>
<keyword evidence="4" id="KW-0808">Transferase</keyword>
<gene>
    <name evidence="11" type="ORF">GCM10023150_18270</name>
</gene>
<comment type="caution">
    <text evidence="11">The sequence shown here is derived from an EMBL/GenBank/DDBJ whole genome shotgun (WGS) entry which is preliminary data.</text>
</comment>
<accession>A0ABP8I503</accession>
<evidence type="ECO:0000256" key="1">
    <source>
        <dbReference type="ARBA" id="ARBA00006594"/>
    </source>
</evidence>
<dbReference type="InterPro" id="IPR051537">
    <property type="entry name" value="DNA_Adenine_Mtase"/>
</dbReference>
<keyword evidence="5" id="KW-0949">S-adenosyl-L-methionine</keyword>
<dbReference type="InterPro" id="IPR004546">
    <property type="entry name" value="Restrct_endonuc_T1M"/>
</dbReference>
<dbReference type="Pfam" id="PF12161">
    <property type="entry name" value="HsdM_N"/>
    <property type="match status" value="1"/>
</dbReference>
<proteinExistence type="inferred from homology"/>
<protein>
    <recommendedName>
        <fullName evidence="2">site-specific DNA-methyltransferase (adenine-specific)</fullName>
        <ecNumber evidence="2">2.1.1.72</ecNumber>
    </recommendedName>
</protein>
<dbReference type="Pfam" id="PF02384">
    <property type="entry name" value="N6_Mtase"/>
    <property type="match status" value="1"/>
</dbReference>
<keyword evidence="3" id="KW-0489">Methyltransferase</keyword>
<feature type="domain" description="N6 adenine-specific DNA methyltransferase N-terminal" evidence="10">
    <location>
        <begin position="10"/>
        <end position="148"/>
    </location>
</feature>
<dbReference type="Proteomes" id="UP001501294">
    <property type="component" value="Unassembled WGS sequence"/>
</dbReference>
<organism evidence="11 12">
    <name type="scientific">Kangiella taiwanensis</name>
    <dbReference type="NCBI Taxonomy" id="1079179"/>
    <lineage>
        <taxon>Bacteria</taxon>
        <taxon>Pseudomonadati</taxon>
        <taxon>Pseudomonadota</taxon>
        <taxon>Gammaproteobacteria</taxon>
        <taxon>Kangiellales</taxon>
        <taxon>Kangiellaceae</taxon>
        <taxon>Kangiella</taxon>
    </lineage>
</organism>
<keyword evidence="6" id="KW-0680">Restriction system</keyword>
<dbReference type="InterPro" id="IPR003356">
    <property type="entry name" value="DNA_methylase_A-5"/>
</dbReference>
<keyword evidence="12" id="KW-1185">Reference proteome</keyword>
<evidence type="ECO:0000256" key="4">
    <source>
        <dbReference type="ARBA" id="ARBA00022679"/>
    </source>
</evidence>
<comment type="catalytic activity">
    <reaction evidence="7">
        <text>a 2'-deoxyadenosine in DNA + S-adenosyl-L-methionine = an N(6)-methyl-2'-deoxyadenosine in DNA + S-adenosyl-L-homocysteine + H(+)</text>
        <dbReference type="Rhea" id="RHEA:15197"/>
        <dbReference type="Rhea" id="RHEA-COMP:12418"/>
        <dbReference type="Rhea" id="RHEA-COMP:12419"/>
        <dbReference type="ChEBI" id="CHEBI:15378"/>
        <dbReference type="ChEBI" id="CHEBI:57856"/>
        <dbReference type="ChEBI" id="CHEBI:59789"/>
        <dbReference type="ChEBI" id="CHEBI:90615"/>
        <dbReference type="ChEBI" id="CHEBI:90616"/>
        <dbReference type="EC" id="2.1.1.72"/>
    </reaction>
</comment>
<evidence type="ECO:0000313" key="11">
    <source>
        <dbReference type="EMBL" id="GAA4351516.1"/>
    </source>
</evidence>